<dbReference type="EMBL" id="CAJOBZ010000008">
    <property type="protein sequence ID" value="CAF4822852.1"/>
    <property type="molecule type" value="Genomic_DNA"/>
</dbReference>
<protein>
    <submittedName>
        <fullName evidence="1">Uncharacterized protein</fullName>
    </submittedName>
</protein>
<sequence>MNEVQSSTGSQLDTLTTNSFMEFDADNTGSRIALRGSAMFCDRMEEDLLQLKASKWRIVRQEAVEVSRFGRQDRFWVAEPSESV</sequence>
<keyword evidence="2" id="KW-1185">Reference proteome</keyword>
<name>A0A821QFY5_9NEOP</name>
<gene>
    <name evidence="1" type="ORF">PMACD_LOCUS4719</name>
</gene>
<dbReference type="AlphaFoldDB" id="A0A821QFY5"/>
<dbReference type="Proteomes" id="UP000663880">
    <property type="component" value="Unassembled WGS sequence"/>
</dbReference>
<proteinExistence type="predicted"/>
<accession>A0A821QFY5</accession>
<organism evidence="1 2">
    <name type="scientific">Pieris macdunnoughi</name>
    <dbReference type="NCBI Taxonomy" id="345717"/>
    <lineage>
        <taxon>Eukaryota</taxon>
        <taxon>Metazoa</taxon>
        <taxon>Ecdysozoa</taxon>
        <taxon>Arthropoda</taxon>
        <taxon>Hexapoda</taxon>
        <taxon>Insecta</taxon>
        <taxon>Pterygota</taxon>
        <taxon>Neoptera</taxon>
        <taxon>Endopterygota</taxon>
        <taxon>Lepidoptera</taxon>
        <taxon>Glossata</taxon>
        <taxon>Ditrysia</taxon>
        <taxon>Papilionoidea</taxon>
        <taxon>Pieridae</taxon>
        <taxon>Pierinae</taxon>
        <taxon>Pieris</taxon>
    </lineage>
</organism>
<evidence type="ECO:0000313" key="1">
    <source>
        <dbReference type="EMBL" id="CAF4822852.1"/>
    </source>
</evidence>
<reference evidence="1" key="1">
    <citation type="submission" date="2021-02" db="EMBL/GenBank/DDBJ databases">
        <authorList>
            <person name="Steward A R."/>
        </authorList>
    </citation>
    <scope>NUCLEOTIDE SEQUENCE</scope>
</reference>
<comment type="caution">
    <text evidence="1">The sequence shown here is derived from an EMBL/GenBank/DDBJ whole genome shotgun (WGS) entry which is preliminary data.</text>
</comment>
<evidence type="ECO:0000313" key="2">
    <source>
        <dbReference type="Proteomes" id="UP000663880"/>
    </source>
</evidence>